<gene>
    <name evidence="2" type="ORF">NDI56_05070</name>
</gene>
<protein>
    <submittedName>
        <fullName evidence="2">Uncharacterized protein</fullName>
    </submittedName>
</protein>
<feature type="transmembrane region" description="Helical" evidence="1">
    <location>
        <begin position="6"/>
        <end position="26"/>
    </location>
</feature>
<sequence>MFGDPSTLTSRIILLLGPIYLVYMALQPPPTRWVGLACLAVLTPFAVGWLLGRYADVGPWAE</sequence>
<keyword evidence="3" id="KW-1185">Reference proteome</keyword>
<keyword evidence="1" id="KW-0812">Transmembrane</keyword>
<accession>A0ABU2F919</accession>
<keyword evidence="1" id="KW-1133">Transmembrane helix</keyword>
<dbReference type="EMBL" id="JAMQON010000001">
    <property type="protein sequence ID" value="MDS0258762.1"/>
    <property type="molecule type" value="Genomic_DNA"/>
</dbReference>
<feature type="transmembrane region" description="Helical" evidence="1">
    <location>
        <begin position="33"/>
        <end position="52"/>
    </location>
</feature>
<evidence type="ECO:0000313" key="3">
    <source>
        <dbReference type="Proteomes" id="UP001259659"/>
    </source>
</evidence>
<dbReference type="RefSeq" id="WP_310918323.1">
    <property type="nucleotide sequence ID" value="NZ_JAMQON010000001.1"/>
</dbReference>
<keyword evidence="1" id="KW-0472">Membrane</keyword>
<organism evidence="2 3">
    <name type="scientific">Haloarcula saliterrae</name>
    <dbReference type="NCBI Taxonomy" id="2950534"/>
    <lineage>
        <taxon>Archaea</taxon>
        <taxon>Methanobacteriati</taxon>
        <taxon>Methanobacteriota</taxon>
        <taxon>Stenosarchaea group</taxon>
        <taxon>Halobacteria</taxon>
        <taxon>Halobacteriales</taxon>
        <taxon>Haloarculaceae</taxon>
        <taxon>Haloarcula</taxon>
    </lineage>
</organism>
<proteinExistence type="predicted"/>
<reference evidence="2 3" key="1">
    <citation type="submission" date="2022-06" db="EMBL/GenBank/DDBJ databases">
        <title>Haloarcula sp. a new haloarchaeum isolate from saline soil.</title>
        <authorList>
            <person name="Strakova D."/>
            <person name="Galisteo C."/>
            <person name="Sanchez-Porro C."/>
            <person name="Ventosa A."/>
        </authorList>
    </citation>
    <scope>NUCLEOTIDE SEQUENCE [LARGE SCALE GENOMIC DNA]</scope>
    <source>
        <strain evidence="2 3">S1CR25-12</strain>
    </source>
</reference>
<evidence type="ECO:0000313" key="2">
    <source>
        <dbReference type="EMBL" id="MDS0258762.1"/>
    </source>
</evidence>
<name>A0ABU2F919_9EURY</name>
<comment type="caution">
    <text evidence="2">The sequence shown here is derived from an EMBL/GenBank/DDBJ whole genome shotgun (WGS) entry which is preliminary data.</text>
</comment>
<dbReference type="Proteomes" id="UP001259659">
    <property type="component" value="Unassembled WGS sequence"/>
</dbReference>
<evidence type="ECO:0000256" key="1">
    <source>
        <dbReference type="SAM" id="Phobius"/>
    </source>
</evidence>